<sequence>MSIIRMYKKTDDGVLEFREAWRDEEDGVFVVNAGAVGHQSSTKEVPAETAEAGAELLAEFETHGIEQGFRVIPLEEQYWVVAQFALKTATGTDRDKYLERKANNSITSFFAWRGIGLVDRSEFGTGKLNIFTVAPDAAKAVAGIKTCARESDLDVTKLSIGVAPYAHLDEIKGKHGLKKGESFTL</sequence>
<evidence type="ECO:0000313" key="2">
    <source>
        <dbReference type="Proteomes" id="UP000655366"/>
    </source>
</evidence>
<comment type="caution">
    <text evidence="1">The sequence shown here is derived from an EMBL/GenBank/DDBJ whole genome shotgun (WGS) entry which is preliminary data.</text>
</comment>
<gene>
    <name evidence="1" type="ORF">IV500_15320</name>
</gene>
<dbReference type="AlphaFoldDB" id="A0A931G917"/>
<dbReference type="Proteomes" id="UP000655366">
    <property type="component" value="Unassembled WGS sequence"/>
</dbReference>
<accession>A0A931G917</accession>
<dbReference type="RefSeq" id="WP_196397676.1">
    <property type="nucleotide sequence ID" value="NZ_JADNYM010000020.1"/>
</dbReference>
<dbReference type="EMBL" id="JADNYM010000020">
    <property type="protein sequence ID" value="MBG0740744.1"/>
    <property type="molecule type" value="Genomic_DNA"/>
</dbReference>
<evidence type="ECO:0000313" key="1">
    <source>
        <dbReference type="EMBL" id="MBG0740744.1"/>
    </source>
</evidence>
<organism evidence="1 2">
    <name type="scientific">Arthrobacter terrae</name>
    <dbReference type="NCBI Taxonomy" id="2935737"/>
    <lineage>
        <taxon>Bacteria</taxon>
        <taxon>Bacillati</taxon>
        <taxon>Actinomycetota</taxon>
        <taxon>Actinomycetes</taxon>
        <taxon>Micrococcales</taxon>
        <taxon>Micrococcaceae</taxon>
        <taxon>Arthrobacter</taxon>
    </lineage>
</organism>
<name>A0A931G917_9MICC</name>
<proteinExistence type="predicted"/>
<reference evidence="1 2" key="1">
    <citation type="submission" date="2020-11" db="EMBL/GenBank/DDBJ databases">
        <title>Arthrobacter antarcticus sp. nov., isolated from Antarctic Soil.</title>
        <authorList>
            <person name="Li J."/>
        </authorList>
    </citation>
    <scope>NUCLEOTIDE SEQUENCE [LARGE SCALE GENOMIC DNA]</scope>
    <source>
        <strain evidence="1 2">Z1-20</strain>
    </source>
</reference>
<keyword evidence="2" id="KW-1185">Reference proteome</keyword>
<protein>
    <submittedName>
        <fullName evidence="1">Uncharacterized protein</fullName>
    </submittedName>
</protein>